<dbReference type="EMBL" id="GL877471">
    <property type="protein sequence ID" value="ELA46023.1"/>
    <property type="molecule type" value="Genomic_DNA"/>
</dbReference>
<dbReference type="VEuPathDB" id="MicrosporidiaDB:VCUG_02499"/>
<dbReference type="GeneID" id="19880360"/>
<proteinExistence type="predicted"/>
<dbReference type="RefSeq" id="XP_008075506.1">
    <property type="nucleotide sequence ID" value="XM_008077315.1"/>
</dbReference>
<dbReference type="InParanoid" id="L2GRV0"/>
<dbReference type="AlphaFoldDB" id="L2GRV0"/>
<keyword evidence="4" id="KW-1185">Reference proteome</keyword>
<evidence type="ECO:0000256" key="1">
    <source>
        <dbReference type="SAM" id="MobiDB-lite"/>
    </source>
</evidence>
<evidence type="ECO:0000256" key="2">
    <source>
        <dbReference type="SAM" id="Phobius"/>
    </source>
</evidence>
<keyword evidence="2" id="KW-0472">Membrane</keyword>
<feature type="region of interest" description="Disordered" evidence="1">
    <location>
        <begin position="187"/>
        <end position="206"/>
    </location>
</feature>
<evidence type="ECO:0000313" key="3">
    <source>
        <dbReference type="EMBL" id="ELA46023.1"/>
    </source>
</evidence>
<keyword evidence="2" id="KW-0812">Transmembrane</keyword>
<protein>
    <submittedName>
        <fullName evidence="3">Uncharacterized protein</fullName>
    </submittedName>
</protein>
<evidence type="ECO:0000313" key="4">
    <source>
        <dbReference type="Proteomes" id="UP000011081"/>
    </source>
</evidence>
<dbReference type="Proteomes" id="UP000011081">
    <property type="component" value="Unassembled WGS sequence"/>
</dbReference>
<dbReference type="HOGENOM" id="CLU_1332818_0_0_1"/>
<feature type="transmembrane region" description="Helical" evidence="2">
    <location>
        <begin position="124"/>
        <end position="146"/>
    </location>
</feature>
<keyword evidence="2" id="KW-1133">Transmembrane helix</keyword>
<feature type="compositionally biased region" description="Polar residues" evidence="1">
    <location>
        <begin position="192"/>
        <end position="206"/>
    </location>
</feature>
<gene>
    <name evidence="3" type="ORF">VCUG_02499</name>
</gene>
<reference evidence="4" key="1">
    <citation type="submission" date="2011-03" db="EMBL/GenBank/DDBJ databases">
        <title>The genome sequence of Vavraia culicis strain floridensis.</title>
        <authorList>
            <consortium name="The Broad Institute Genome Sequencing Platform"/>
            <person name="Cuomo C."/>
            <person name="Becnel J."/>
            <person name="Sanscrainte N."/>
            <person name="Young S.K."/>
            <person name="Zeng Q."/>
            <person name="Gargeya S."/>
            <person name="Fitzgerald M."/>
            <person name="Haas B."/>
            <person name="Abouelleil A."/>
            <person name="Alvarado L."/>
            <person name="Arachchi H.M."/>
            <person name="Berlin A."/>
            <person name="Chapman S.B."/>
            <person name="Gearin G."/>
            <person name="Goldberg J."/>
            <person name="Griggs A."/>
            <person name="Gujja S."/>
            <person name="Hansen M."/>
            <person name="Heiman D."/>
            <person name="Howarth C."/>
            <person name="Larimer J."/>
            <person name="Lui A."/>
            <person name="MacDonald P.J.P."/>
            <person name="McCowen C."/>
            <person name="Montmayeur A."/>
            <person name="Murphy C."/>
            <person name="Neiman D."/>
            <person name="Pearson M."/>
            <person name="Priest M."/>
            <person name="Roberts A."/>
            <person name="Saif S."/>
            <person name="Shea T."/>
            <person name="Sisk P."/>
            <person name="Stolte C."/>
            <person name="Sykes S."/>
            <person name="Wortman J."/>
            <person name="Nusbaum C."/>
            <person name="Birren B."/>
        </authorList>
    </citation>
    <scope>NUCLEOTIDE SEQUENCE [LARGE SCALE GENOMIC DNA]</scope>
    <source>
        <strain evidence="4">floridensis</strain>
    </source>
</reference>
<sequence length="206" mass="22729">MTDISNNGTTLFSYNISVPVHGNMNEMVFHKSEPGSDNYNGTARSVGVSPNAELGAVTSVDELIHGYNGSTAAMYKAMNDTIESTISDHSNMYKASHSSFNNVRNISNSTVADSGATSSSMYDIGMTFLAISGFILFGLLVILCHWYNKRWREQEYCLNNSQVGKIGHGEAHSIRIDNDHFTLENKKEKMNDSLSTDRPVSRHTSM</sequence>
<name>L2GRV0_VAVCU</name>
<organism evidence="3 4">
    <name type="scientific">Vavraia culicis (isolate floridensis)</name>
    <name type="common">Microsporidian parasite</name>
    <dbReference type="NCBI Taxonomy" id="948595"/>
    <lineage>
        <taxon>Eukaryota</taxon>
        <taxon>Fungi</taxon>
        <taxon>Fungi incertae sedis</taxon>
        <taxon>Microsporidia</taxon>
        <taxon>Pleistophoridae</taxon>
        <taxon>Vavraia</taxon>
    </lineage>
</organism>
<accession>L2GRV0</accession>